<dbReference type="Proteomes" id="UP000192980">
    <property type="component" value="Unassembled WGS sequence"/>
</dbReference>
<evidence type="ECO:0000313" key="2">
    <source>
        <dbReference type="EMBL" id="SMG09357.1"/>
    </source>
</evidence>
<evidence type="ECO:0000256" key="1">
    <source>
        <dbReference type="SAM" id="SignalP"/>
    </source>
</evidence>
<dbReference type="STRING" id="561061.SAMN05660862_0453"/>
<evidence type="ECO:0008006" key="4">
    <source>
        <dbReference type="Google" id="ProtNLM"/>
    </source>
</evidence>
<feature type="chain" id="PRO_5013072764" description="X-Pro dipeptidyl-peptidase" evidence="1">
    <location>
        <begin position="27"/>
        <end position="606"/>
    </location>
</feature>
<name>A0A1X7I5R8_9SPHI</name>
<dbReference type="PANTHER" id="PTHR33361">
    <property type="entry name" value="GLR0591 PROTEIN"/>
    <property type="match status" value="1"/>
</dbReference>
<dbReference type="AlphaFoldDB" id="A0A1X7I5R8"/>
<accession>A0A1X7I5R8</accession>
<dbReference type="EMBL" id="FXAU01000001">
    <property type="protein sequence ID" value="SMG09357.1"/>
    <property type="molecule type" value="Genomic_DNA"/>
</dbReference>
<gene>
    <name evidence="2" type="ORF">SAMN05660862_0453</name>
</gene>
<dbReference type="PANTHER" id="PTHR33361:SF2">
    <property type="entry name" value="DUF885 DOMAIN-CONTAINING PROTEIN"/>
    <property type="match status" value="1"/>
</dbReference>
<sequence>MINPRSLTKKTAICLALLFAQHTVMAQKQNSKQNQDLNQAPNPNLNLNLYQHTTPIEPLIVQYSHDVQAINYFYGPMPKGWGNQSAAESPEQVQRLLTLDRLYLEKLQAFPYKALDSNGQVDFVLLKRKVKQDIERLTAQQETYQRLSSYLPFASKIYDFEKLRRRGTTIEGEQLAKSMTTAAKEVKGAIQQVSSVATISYKDVDFLKDVLHSLKLRLNSSFDFYNGYDPMFTWWGPAPHKELLGQLDAYSELLTSKSDWKVFDDGSQIGGAPIGRDELNKQLKEEMIAYTADDLLRLADKEFAWCEAELLKASQEMGFGKDWKAAQEKVKNSYVPEGKQPELILKLYNDAQEFIRKNDLMDIPELADETWGMIMMTPERQLVNPFFTGGREISISYPTGEMTQEQKLMSMRGNNPYFSRGTVQHELNPGHHLQYFMNRRHKPYRERAFNTPFWTEGWTLYWELLMYDKGFAHTPEERIGMLFWRMHRCARITFSIKFHLGEWTPQQCIDYLVDRVGFEKANAHGEVKRSFEGSYSPLYQLAYLVGGLQLMQIKHELVDTGKLTYKAFHDRVIKENYMPMEMLRAILTNQNLSPDHETVWKFYDFK</sequence>
<feature type="signal peptide" evidence="1">
    <location>
        <begin position="1"/>
        <end position="26"/>
    </location>
</feature>
<reference evidence="2 3" key="1">
    <citation type="submission" date="2017-04" db="EMBL/GenBank/DDBJ databases">
        <authorList>
            <person name="Afonso C.L."/>
            <person name="Miller P.J."/>
            <person name="Scott M.A."/>
            <person name="Spackman E."/>
            <person name="Goraichik I."/>
            <person name="Dimitrov K.M."/>
            <person name="Suarez D.L."/>
            <person name="Swayne D.E."/>
        </authorList>
    </citation>
    <scope>NUCLEOTIDE SEQUENCE [LARGE SCALE GENOMIC DNA]</scope>
    <source>
        <strain evidence="2 3">DSM 22418</strain>
    </source>
</reference>
<dbReference type="Pfam" id="PF05960">
    <property type="entry name" value="DUF885"/>
    <property type="match status" value="1"/>
</dbReference>
<keyword evidence="3" id="KW-1185">Reference proteome</keyword>
<proteinExistence type="predicted"/>
<organism evidence="2 3">
    <name type="scientific">Sphingobacterium psychroaquaticum</name>
    <dbReference type="NCBI Taxonomy" id="561061"/>
    <lineage>
        <taxon>Bacteria</taxon>
        <taxon>Pseudomonadati</taxon>
        <taxon>Bacteroidota</taxon>
        <taxon>Sphingobacteriia</taxon>
        <taxon>Sphingobacteriales</taxon>
        <taxon>Sphingobacteriaceae</taxon>
        <taxon>Sphingobacterium</taxon>
    </lineage>
</organism>
<keyword evidence="1" id="KW-0732">Signal</keyword>
<evidence type="ECO:0000313" key="3">
    <source>
        <dbReference type="Proteomes" id="UP000192980"/>
    </source>
</evidence>
<dbReference type="RefSeq" id="WP_200811729.1">
    <property type="nucleotide sequence ID" value="NZ_CP038029.1"/>
</dbReference>
<dbReference type="InterPro" id="IPR010281">
    <property type="entry name" value="DUF885"/>
</dbReference>
<protein>
    <recommendedName>
        <fullName evidence="4">X-Pro dipeptidyl-peptidase</fullName>
    </recommendedName>
</protein>